<evidence type="ECO:0000313" key="4">
    <source>
        <dbReference type="Proteomes" id="UP000267268"/>
    </source>
</evidence>
<dbReference type="Pfam" id="PF13505">
    <property type="entry name" value="OMP_b-brl"/>
    <property type="match status" value="1"/>
</dbReference>
<accession>A0A3Q9FS32</accession>
<proteinExistence type="predicted"/>
<organism evidence="3 4">
    <name type="scientific">Flammeovirga pectinis</name>
    <dbReference type="NCBI Taxonomy" id="2494373"/>
    <lineage>
        <taxon>Bacteria</taxon>
        <taxon>Pseudomonadati</taxon>
        <taxon>Bacteroidota</taxon>
        <taxon>Cytophagia</taxon>
        <taxon>Cytophagales</taxon>
        <taxon>Flammeovirgaceae</taxon>
        <taxon>Flammeovirga</taxon>
    </lineage>
</organism>
<dbReference type="AlphaFoldDB" id="A0A3Q9FS32"/>
<dbReference type="InterPro" id="IPR011250">
    <property type="entry name" value="OMP/PagP_B-barrel"/>
</dbReference>
<dbReference type="InterPro" id="IPR027385">
    <property type="entry name" value="Beta-barrel_OMP"/>
</dbReference>
<evidence type="ECO:0000256" key="1">
    <source>
        <dbReference type="ARBA" id="ARBA00022729"/>
    </source>
</evidence>
<dbReference type="Proteomes" id="UP000267268">
    <property type="component" value="Chromosome 2"/>
</dbReference>
<dbReference type="EMBL" id="CP034563">
    <property type="protein sequence ID" value="AZQ65105.1"/>
    <property type="molecule type" value="Genomic_DNA"/>
</dbReference>
<keyword evidence="1" id="KW-0732">Signal</keyword>
<sequence length="203" mass="22757">MLNLFLKISFTFVIILGLSIKIQAQNLDFIVNYSKTNSVGDVHQMSLNGVGIDIRKHLSKVPISIGVASSYNFSEKEINTDYNSPIPDSDLKNFVIVPFQLNVHYYFNERGVISPFIGIGGSGYFIEQGYMVSQYALDLDGGSSSSREVKESNVSYGFMGELGFTTTFFDRINPFFSLKYNYVPTNDYNINYSNICVNVGLSF</sequence>
<evidence type="ECO:0000259" key="2">
    <source>
        <dbReference type="Pfam" id="PF13505"/>
    </source>
</evidence>
<reference evidence="3 4" key="1">
    <citation type="submission" date="2018-12" db="EMBL/GenBank/DDBJ databases">
        <title>Flammeovirga pectinis sp. nov., isolated from the gut of the Korean scallop, Patinopecten yessoensis.</title>
        <authorList>
            <person name="Bae J.-W."/>
            <person name="Jeong Y.-S."/>
            <person name="Kang W."/>
        </authorList>
    </citation>
    <scope>NUCLEOTIDE SEQUENCE [LARGE SCALE GENOMIC DNA]</scope>
    <source>
        <strain evidence="3 4">L12M1</strain>
    </source>
</reference>
<dbReference type="SUPFAM" id="SSF56925">
    <property type="entry name" value="OMPA-like"/>
    <property type="match status" value="1"/>
</dbReference>
<dbReference type="Gene3D" id="2.40.160.20">
    <property type="match status" value="1"/>
</dbReference>
<dbReference type="OrthoDB" id="9828237at2"/>
<dbReference type="KEGG" id="fll:EI427_23095"/>
<name>A0A3Q9FS32_9BACT</name>
<evidence type="ECO:0000313" key="3">
    <source>
        <dbReference type="EMBL" id="AZQ65105.1"/>
    </source>
</evidence>
<keyword evidence="4" id="KW-1185">Reference proteome</keyword>
<gene>
    <name evidence="3" type="ORF">EI427_23095</name>
</gene>
<protein>
    <recommendedName>
        <fullName evidence="2">Outer membrane protein beta-barrel domain-containing protein</fullName>
    </recommendedName>
</protein>
<feature type="domain" description="Outer membrane protein beta-barrel" evidence="2">
    <location>
        <begin position="32"/>
        <end position="203"/>
    </location>
</feature>
<dbReference type="RefSeq" id="WP_126619494.1">
    <property type="nucleotide sequence ID" value="NZ_CP034563.1"/>
</dbReference>